<dbReference type="Gene3D" id="3.30.420.10">
    <property type="entry name" value="Ribonuclease H-like superfamily/Ribonuclease H"/>
    <property type="match status" value="1"/>
</dbReference>
<evidence type="ECO:0008006" key="3">
    <source>
        <dbReference type="Google" id="ProtNLM"/>
    </source>
</evidence>
<keyword evidence="2" id="KW-1185">Reference proteome</keyword>
<dbReference type="InterPro" id="IPR052709">
    <property type="entry name" value="Transposase-MT_Hybrid"/>
</dbReference>
<reference evidence="1 2" key="1">
    <citation type="journal article" date="2019" name="Sci. Rep.">
        <title>Orb-weaving spider Araneus ventricosus genome elucidates the spidroin gene catalogue.</title>
        <authorList>
            <person name="Kono N."/>
            <person name="Nakamura H."/>
            <person name="Ohtoshi R."/>
            <person name="Moran D.A.P."/>
            <person name="Shinohara A."/>
            <person name="Yoshida Y."/>
            <person name="Fujiwara M."/>
            <person name="Mori M."/>
            <person name="Tomita M."/>
            <person name="Arakawa K."/>
        </authorList>
    </citation>
    <scope>NUCLEOTIDE SEQUENCE [LARGE SCALE GENOMIC DNA]</scope>
</reference>
<evidence type="ECO:0000313" key="2">
    <source>
        <dbReference type="Proteomes" id="UP000499080"/>
    </source>
</evidence>
<gene>
    <name evidence="1" type="ORF">AVEN_147561_1</name>
</gene>
<dbReference type="EMBL" id="BGPR01078095">
    <property type="protein sequence ID" value="GBL68784.1"/>
    <property type="molecule type" value="Genomic_DNA"/>
</dbReference>
<name>A0A4Y1ZUU2_ARAVE</name>
<protein>
    <recommendedName>
        <fullName evidence="3">Tc1-like transposase DDE domain-containing protein</fullName>
    </recommendedName>
</protein>
<dbReference type="GO" id="GO:0003676">
    <property type="term" value="F:nucleic acid binding"/>
    <property type="evidence" value="ECO:0007669"/>
    <property type="project" value="InterPro"/>
</dbReference>
<dbReference type="OrthoDB" id="6468006at2759"/>
<dbReference type="PANTHER" id="PTHR46060">
    <property type="entry name" value="MARINER MOS1 TRANSPOSASE-LIKE PROTEIN"/>
    <property type="match status" value="1"/>
</dbReference>
<evidence type="ECO:0000313" key="1">
    <source>
        <dbReference type="EMBL" id="GBL68784.1"/>
    </source>
</evidence>
<sequence length="159" mass="17652">MTIDELVQLGISHGSVHAILSDDLKMKRVSAKFVLRLLRPDQMETRLLTAAECFEKSTEDPTFLEAIVTGDETWTSVAEKNILLLHQPPYSPDLSPSDFWLFPKIKMGLKGNHFDTVEDIKINATVELRKINRTSIVVSSNGRSGGAIVCAEGSYFEGD</sequence>
<proteinExistence type="predicted"/>
<dbReference type="AlphaFoldDB" id="A0A4Y1ZUU2"/>
<dbReference type="Proteomes" id="UP000499080">
    <property type="component" value="Unassembled WGS sequence"/>
</dbReference>
<organism evidence="1 2">
    <name type="scientific">Araneus ventricosus</name>
    <name type="common">Orbweaver spider</name>
    <name type="synonym">Epeira ventricosa</name>
    <dbReference type="NCBI Taxonomy" id="182803"/>
    <lineage>
        <taxon>Eukaryota</taxon>
        <taxon>Metazoa</taxon>
        <taxon>Ecdysozoa</taxon>
        <taxon>Arthropoda</taxon>
        <taxon>Chelicerata</taxon>
        <taxon>Arachnida</taxon>
        <taxon>Araneae</taxon>
        <taxon>Araneomorphae</taxon>
        <taxon>Entelegynae</taxon>
        <taxon>Araneoidea</taxon>
        <taxon>Araneidae</taxon>
        <taxon>Araneus</taxon>
    </lineage>
</organism>
<dbReference type="PANTHER" id="PTHR46060:SF1">
    <property type="entry name" value="MARINER MOS1 TRANSPOSASE-LIKE PROTEIN"/>
    <property type="match status" value="1"/>
</dbReference>
<accession>A0A4Y1ZUU2</accession>
<comment type="caution">
    <text evidence="1">The sequence shown here is derived from an EMBL/GenBank/DDBJ whole genome shotgun (WGS) entry which is preliminary data.</text>
</comment>
<dbReference type="InterPro" id="IPR036397">
    <property type="entry name" value="RNaseH_sf"/>
</dbReference>